<comment type="function">
    <text evidence="3">Regulates mitochondrial small subunit maturation by controlling 15S rRNA 5'-end processing. Localizes to the 5' precursor of the 15S rRNA in a position that is subsequently occupied by mS47 in the mature yeast mtSSU. Uses structure and sequence-specific RNA recognition, binding to a single-stranded region of the precursor and specifically recognizing bases -6 to -1. The exchange of Ccm1 for mS47 is coupled to the irreversible removal of precursor rRNA that is accompanied by conformational changes of the mitoribosomal proteins uS5m and mS26. These conformational changes signal completion of 5'-end rRNA processing through protection of the mature 5'-end of the 15S rRNA and stabilization of mS47. The removal of the 5' precursor together with the dissociation of Ccm1 may be catalyzed by the 5'-3' exoribonuclease Pet127. Involved in the specific removal of group I introns in mitochondrial encoded transcripts.</text>
</comment>
<reference evidence="7" key="1">
    <citation type="submission" date="2020-11" db="EMBL/GenBank/DDBJ databases">
        <authorList>
            <person name="Koelle M."/>
            <person name="Horta M.A.C."/>
            <person name="Nowrousian M."/>
            <person name="Ohm R.A."/>
            <person name="Benz P."/>
            <person name="Pilgard A."/>
        </authorList>
    </citation>
    <scope>NUCLEOTIDE SEQUENCE</scope>
    <source>
        <strain evidence="7">FPRL280</strain>
    </source>
</reference>
<evidence type="ECO:0000259" key="6">
    <source>
        <dbReference type="Pfam" id="PF23276"/>
    </source>
</evidence>
<dbReference type="Pfam" id="PF13812">
    <property type="entry name" value="PPR_3"/>
    <property type="match status" value="1"/>
</dbReference>
<organism evidence="7 8">
    <name type="scientific">Rhodonia placenta</name>
    <dbReference type="NCBI Taxonomy" id="104341"/>
    <lineage>
        <taxon>Eukaryota</taxon>
        <taxon>Fungi</taxon>
        <taxon>Dikarya</taxon>
        <taxon>Basidiomycota</taxon>
        <taxon>Agaricomycotina</taxon>
        <taxon>Agaricomycetes</taxon>
        <taxon>Polyporales</taxon>
        <taxon>Adustoporiaceae</taxon>
        <taxon>Rhodonia</taxon>
    </lineage>
</organism>
<feature type="repeat" description="PPR" evidence="5">
    <location>
        <begin position="397"/>
        <end position="431"/>
    </location>
</feature>
<comment type="caution">
    <text evidence="7">The sequence shown here is derived from an EMBL/GenBank/DDBJ whole genome shotgun (WGS) entry which is preliminary data.</text>
</comment>
<proteinExistence type="inferred from homology"/>
<dbReference type="NCBIfam" id="TIGR00756">
    <property type="entry name" value="PPR"/>
    <property type="match status" value="1"/>
</dbReference>
<protein>
    <recommendedName>
        <fullName evidence="6">Pentatricopeptide repeat-containing protein-mitochondrial domain-containing protein</fullName>
    </recommendedName>
</protein>
<name>A0A8H7P001_9APHY</name>
<dbReference type="PANTHER" id="PTHR47447:SF17">
    <property type="entry name" value="OS12G0638900 PROTEIN"/>
    <property type="match status" value="1"/>
</dbReference>
<accession>A0A8H7P001</accession>
<keyword evidence="2" id="KW-0677">Repeat</keyword>
<evidence type="ECO:0000256" key="3">
    <source>
        <dbReference type="ARBA" id="ARBA00044493"/>
    </source>
</evidence>
<evidence type="ECO:0000256" key="4">
    <source>
        <dbReference type="ARBA" id="ARBA00044511"/>
    </source>
</evidence>
<comment type="subunit">
    <text evidence="4">Binds to mitochondrial small subunit 15S rRNA.</text>
</comment>
<gene>
    <name evidence="7" type="ORF">IEO21_06439</name>
</gene>
<feature type="repeat" description="PPR" evidence="5">
    <location>
        <begin position="362"/>
        <end position="396"/>
    </location>
</feature>
<sequence>MPAYQLLDYGTRIAQTVERMRHDRDVVEELRLWGGRLLTLIDRTAPRIKQFDLTEGLLRQRCLVVTGLAMTGQLDEAVEALRQVEEMPKLPRTISHVIRTFTAVALSVHQYRGSQDVLRFIIDEWDYVGTYLERTSVILSADKVTALSGSRFRRHVYNIVSEIEKPVTLLQDMEKRWSNHTWELAGSLLIESLCYAEMGHDALDVLDYMKLQSLRVRPEQRLAVVLALVQSDAFQLANRLYQDIISFMTTGSLYDRYLSTGLHLYAHQGDVARAEEFYSKLAHRGQAGIRQKTLFMHAHAVRGDSARVVELFRHIFLQDESSQPRPGVIQYTTVIYAHAQAGDMAGMTQWLDAMADAGIKHDNQLYDIILKSFATRGEVVFMSELLDRMRAAGILPGKESYTTIIALLARRNDPIAAEEVFKRALQEGVTPDRRMITTLMNAYVESGQWHGVVRTFDYITASAHRGIRLSLEVFNTLLKAYVLIGAPFRIVAGVFQRLEQARVRPDAYTFALLIQSACDSGLLEIAQDLLAEMDRLAASWQSNLHINLQMTFTGALYIHCLSLHMRIIPSTLPAEGINVGSPPVEWKKGGCNGIVAQLTNSRTMETTFDESPFIDNVLVEGPGRSQYASFTFEDLNAIAPWLEAKQIIGPSLDSVSLLPDLQRDLRHRTLVPWHLFHSTTVAIPHANVPLIEVGSLQAALALSIISDVVAILGFGFDSGPVA</sequence>
<dbReference type="AlphaFoldDB" id="A0A8H7P001"/>
<dbReference type="InterPro" id="IPR057027">
    <property type="entry name" value="TPR_mt"/>
</dbReference>
<comment type="similarity">
    <text evidence="1">Belongs to the CCM1 family.</text>
</comment>
<reference evidence="7" key="2">
    <citation type="journal article" name="Front. Microbiol.">
        <title>Degradative Capacity of Two Strains of Rhodonia placenta: From Phenotype to Genotype.</title>
        <authorList>
            <person name="Kolle M."/>
            <person name="Horta M.A.C."/>
            <person name="Nowrousian M."/>
            <person name="Ohm R.A."/>
            <person name="Benz J.P."/>
            <person name="Pilgard A."/>
        </authorList>
    </citation>
    <scope>NUCLEOTIDE SEQUENCE</scope>
    <source>
        <strain evidence="7">FPRL280</strain>
    </source>
</reference>
<evidence type="ECO:0000256" key="2">
    <source>
        <dbReference type="ARBA" id="ARBA00022737"/>
    </source>
</evidence>
<evidence type="ECO:0000313" key="8">
    <source>
        <dbReference type="Proteomes" id="UP000639403"/>
    </source>
</evidence>
<dbReference type="Proteomes" id="UP000639403">
    <property type="component" value="Unassembled WGS sequence"/>
</dbReference>
<evidence type="ECO:0000313" key="7">
    <source>
        <dbReference type="EMBL" id="KAF9811749.1"/>
    </source>
</evidence>
<dbReference type="InterPro" id="IPR002885">
    <property type="entry name" value="PPR_rpt"/>
</dbReference>
<dbReference type="EMBL" id="JADOXO010000144">
    <property type="protein sequence ID" value="KAF9811749.1"/>
    <property type="molecule type" value="Genomic_DNA"/>
</dbReference>
<feature type="domain" description="Pentatricopeptide repeat-containing protein-mitochondrial" evidence="6">
    <location>
        <begin position="334"/>
        <end position="456"/>
    </location>
</feature>
<dbReference type="InterPro" id="IPR011990">
    <property type="entry name" value="TPR-like_helical_dom_sf"/>
</dbReference>
<dbReference type="PANTHER" id="PTHR47447">
    <property type="entry name" value="OS03G0856100 PROTEIN"/>
    <property type="match status" value="1"/>
</dbReference>
<evidence type="ECO:0000256" key="1">
    <source>
        <dbReference type="ARBA" id="ARBA00006192"/>
    </source>
</evidence>
<dbReference type="Pfam" id="PF23276">
    <property type="entry name" value="TPR_24"/>
    <property type="match status" value="1"/>
</dbReference>
<dbReference type="Gene3D" id="1.25.40.10">
    <property type="entry name" value="Tetratricopeptide repeat domain"/>
    <property type="match status" value="2"/>
</dbReference>
<evidence type="ECO:0000256" key="5">
    <source>
        <dbReference type="PROSITE-ProRule" id="PRU00708"/>
    </source>
</evidence>
<dbReference type="PROSITE" id="PS51375">
    <property type="entry name" value="PPR"/>
    <property type="match status" value="2"/>
</dbReference>